<evidence type="ECO:0000313" key="1">
    <source>
        <dbReference type="EMBL" id="AET32467.1"/>
    </source>
</evidence>
<dbReference type="KEGG" id="pyr:P186_1030"/>
<dbReference type="STRING" id="1104324.P186_1030"/>
<dbReference type="HOGENOM" id="CLU_177469_0_0_2"/>
<dbReference type="EMBL" id="CP003098">
    <property type="protein sequence ID" value="AET32467.1"/>
    <property type="molecule type" value="Genomic_DNA"/>
</dbReference>
<gene>
    <name evidence="1" type="ORF">P186_1030</name>
</gene>
<dbReference type="eggNOG" id="arCOG06993">
    <property type="taxonomic scope" value="Archaea"/>
</dbReference>
<reference evidence="1 2" key="1">
    <citation type="journal article" date="2012" name="J. Bacteriol.">
        <title>Complete genome sequence of strain 1860, a crenarchaeon of the genus pyrobaculum able to grow with various electron acceptors.</title>
        <authorList>
            <person name="Mardanov A.V."/>
            <person name="Gumerov V.M."/>
            <person name="Slobodkina G.B."/>
            <person name="Beletsky A.V."/>
            <person name="Bonch-Osmolovskaya E.A."/>
            <person name="Ravin N.V."/>
            <person name="Skryabin K.G."/>
        </authorList>
    </citation>
    <scope>NUCLEOTIDE SEQUENCE [LARGE SCALE GENOMIC DNA]</scope>
    <source>
        <strain evidence="1 2">1860</strain>
    </source>
</reference>
<dbReference type="GeneID" id="11595287"/>
<protein>
    <submittedName>
        <fullName evidence="1">Uncharacterized protein</fullName>
    </submittedName>
</protein>
<organism evidence="1 2">
    <name type="scientific">Pyrobaculum ferrireducens</name>
    <dbReference type="NCBI Taxonomy" id="1104324"/>
    <lineage>
        <taxon>Archaea</taxon>
        <taxon>Thermoproteota</taxon>
        <taxon>Thermoprotei</taxon>
        <taxon>Thermoproteales</taxon>
        <taxon>Thermoproteaceae</taxon>
        <taxon>Pyrobaculum</taxon>
    </lineage>
</organism>
<accession>G7VBW7</accession>
<dbReference type="BioCyc" id="PSP1104324:GJSN-1006-MONOMER"/>
<proteinExistence type="predicted"/>
<dbReference type="AlphaFoldDB" id="G7VBW7"/>
<sequence length="95" mass="10949">MSLWVRNVHREVASNAVVYEPVEVRRVRYYYDSGVDVVSIRLRDGEPKYVIDGSGNFVIFADDLGVWSVDLEVKKWGGEHGDVVRKMKMAGFEIW</sequence>
<evidence type="ECO:0000313" key="2">
    <source>
        <dbReference type="Proteomes" id="UP000005867"/>
    </source>
</evidence>
<dbReference type="Proteomes" id="UP000005867">
    <property type="component" value="Chromosome"/>
</dbReference>
<keyword evidence="2" id="KW-1185">Reference proteome</keyword>
<dbReference type="RefSeq" id="WP_014288295.1">
    <property type="nucleotide sequence ID" value="NC_016645.1"/>
</dbReference>
<name>G7VBW7_9CREN</name>